<evidence type="ECO:0000256" key="1">
    <source>
        <dbReference type="ARBA" id="ARBA00022771"/>
    </source>
</evidence>
<dbReference type="GO" id="GO:0008270">
    <property type="term" value="F:zinc ion binding"/>
    <property type="evidence" value="ECO:0007669"/>
    <property type="project" value="UniProtKB-KW"/>
</dbReference>
<dbReference type="AlphaFoldDB" id="A0A7R9ADK1"/>
<evidence type="ECO:0000313" key="7">
    <source>
        <dbReference type="EMBL" id="CAD7252100.1"/>
    </source>
</evidence>
<dbReference type="Gene3D" id="3.30.40.10">
    <property type="entry name" value="Zinc/RING finger domain, C3HC4 (zinc finger)"/>
    <property type="match status" value="1"/>
</dbReference>
<feature type="coiled-coil region" evidence="4">
    <location>
        <begin position="218"/>
        <end position="280"/>
    </location>
</feature>
<organism evidence="7">
    <name type="scientific">Darwinula stevensoni</name>
    <dbReference type="NCBI Taxonomy" id="69355"/>
    <lineage>
        <taxon>Eukaryota</taxon>
        <taxon>Metazoa</taxon>
        <taxon>Ecdysozoa</taxon>
        <taxon>Arthropoda</taxon>
        <taxon>Crustacea</taxon>
        <taxon>Oligostraca</taxon>
        <taxon>Ostracoda</taxon>
        <taxon>Podocopa</taxon>
        <taxon>Podocopida</taxon>
        <taxon>Darwinulocopina</taxon>
        <taxon>Darwinuloidea</taxon>
        <taxon>Darwinulidae</taxon>
        <taxon>Darwinula</taxon>
    </lineage>
</organism>
<dbReference type="EMBL" id="LR903630">
    <property type="protein sequence ID" value="CAD7252100.1"/>
    <property type="molecule type" value="Genomic_DNA"/>
</dbReference>
<gene>
    <name evidence="7" type="ORF">DSTB1V02_LOCUS11861</name>
</gene>
<proteinExistence type="predicted"/>
<accession>A0A7R9ADK1</accession>
<protein>
    <recommendedName>
        <fullName evidence="6">RING-type domain-containing protein</fullName>
    </recommendedName>
</protein>
<dbReference type="GO" id="GO:0004842">
    <property type="term" value="F:ubiquitin-protein transferase activity"/>
    <property type="evidence" value="ECO:0007669"/>
    <property type="project" value="InterPro"/>
</dbReference>
<dbReference type="GO" id="GO:0036297">
    <property type="term" value="P:interstrand cross-link repair"/>
    <property type="evidence" value="ECO:0007669"/>
    <property type="project" value="InterPro"/>
</dbReference>
<name>A0A7R9ADK1_9CRUS</name>
<dbReference type="PROSITE" id="PS50089">
    <property type="entry name" value="ZF_RING_2"/>
    <property type="match status" value="1"/>
</dbReference>
<feature type="compositionally biased region" description="Low complexity" evidence="5">
    <location>
        <begin position="52"/>
        <end position="65"/>
    </location>
</feature>
<dbReference type="InterPro" id="IPR001841">
    <property type="entry name" value="Znf_RING"/>
</dbReference>
<evidence type="ECO:0000259" key="6">
    <source>
        <dbReference type="PROSITE" id="PS50089"/>
    </source>
</evidence>
<dbReference type="InterPro" id="IPR037381">
    <property type="entry name" value="RFWD3"/>
</dbReference>
<feature type="domain" description="RING-type" evidence="6">
    <location>
        <begin position="157"/>
        <end position="201"/>
    </location>
</feature>
<evidence type="ECO:0000313" key="8">
    <source>
        <dbReference type="Proteomes" id="UP000677054"/>
    </source>
</evidence>
<keyword evidence="1 3" id="KW-0863">Zinc-finger</keyword>
<keyword evidence="2" id="KW-0862">Zinc</keyword>
<keyword evidence="8" id="KW-1185">Reference proteome</keyword>
<dbReference type="InterPro" id="IPR013083">
    <property type="entry name" value="Znf_RING/FYVE/PHD"/>
</dbReference>
<dbReference type="SUPFAM" id="SSF57850">
    <property type="entry name" value="RING/U-box"/>
    <property type="match status" value="1"/>
</dbReference>
<dbReference type="OrthoDB" id="5600418at2759"/>
<dbReference type="EMBL" id="CAJPEV010004113">
    <property type="protein sequence ID" value="CAG0901191.1"/>
    <property type="molecule type" value="Genomic_DNA"/>
</dbReference>
<dbReference type="Proteomes" id="UP000677054">
    <property type="component" value="Unassembled WGS sequence"/>
</dbReference>
<keyword evidence="1 3" id="KW-0479">Metal-binding</keyword>
<keyword evidence="4" id="KW-0175">Coiled coil</keyword>
<dbReference type="GO" id="GO:0005634">
    <property type="term" value="C:nucleus"/>
    <property type="evidence" value="ECO:0007669"/>
    <property type="project" value="InterPro"/>
</dbReference>
<dbReference type="Pfam" id="PF13639">
    <property type="entry name" value="zf-RING_2"/>
    <property type="match status" value="1"/>
</dbReference>
<reference evidence="7" key="1">
    <citation type="submission" date="2020-11" db="EMBL/GenBank/DDBJ databases">
        <authorList>
            <person name="Tran Van P."/>
        </authorList>
    </citation>
    <scope>NUCLEOTIDE SEQUENCE</scope>
</reference>
<sequence>MLAVITKDGVDWKRFKKLSMDEEESSGGALLPSLLDDIEESNVRLGNPEASQQPQPTLQEETQPEANTGRGEDDVASGINVLGSQGVASSPVIELRRTQGIPYIDQDGPIDRMDPGLNRTQGSEAQANYVCRTPPLKRSRSAVVSPESPEQEDVTACPICYEGYTNSGAHRLVSLKCGHVFGQRCVERWLRGTGQRCPSCNSHAKLKDLRVIYVTSLKAIDTAERDRALEQLEKVQEEKRKLELEHTHTRLLCNTLQKENAHLRQKLREQNEKLSRLRQMERIHSKEGLFGVGAGVRPPLTNSSLDLNVEWWNNLMFASPMYQFHS</sequence>
<evidence type="ECO:0000256" key="5">
    <source>
        <dbReference type="SAM" id="MobiDB-lite"/>
    </source>
</evidence>
<evidence type="ECO:0000256" key="3">
    <source>
        <dbReference type="PROSITE-ProRule" id="PRU00175"/>
    </source>
</evidence>
<dbReference type="PANTHER" id="PTHR16047">
    <property type="entry name" value="RFWD3 PROTEIN"/>
    <property type="match status" value="1"/>
</dbReference>
<evidence type="ECO:0000256" key="4">
    <source>
        <dbReference type="SAM" id="Coils"/>
    </source>
</evidence>
<dbReference type="SMART" id="SM00184">
    <property type="entry name" value="RING"/>
    <property type="match status" value="1"/>
</dbReference>
<dbReference type="GO" id="GO:0016567">
    <property type="term" value="P:protein ubiquitination"/>
    <property type="evidence" value="ECO:0007669"/>
    <property type="project" value="InterPro"/>
</dbReference>
<evidence type="ECO:0000256" key="2">
    <source>
        <dbReference type="ARBA" id="ARBA00022833"/>
    </source>
</evidence>
<feature type="region of interest" description="Disordered" evidence="5">
    <location>
        <begin position="19"/>
        <end position="77"/>
    </location>
</feature>
<dbReference type="CDD" id="cd22249">
    <property type="entry name" value="UDM1_RNF168_RNF169-like"/>
    <property type="match status" value="1"/>
</dbReference>
<dbReference type="PANTHER" id="PTHR16047:SF7">
    <property type="entry name" value="E3 UBIQUITIN-PROTEIN LIGASE RFWD3"/>
    <property type="match status" value="1"/>
</dbReference>
<dbReference type="CDD" id="cd16450">
    <property type="entry name" value="mRING-C3HGC3_RFWD3"/>
    <property type="match status" value="1"/>
</dbReference>